<keyword evidence="5" id="KW-0347">Helicase</keyword>
<evidence type="ECO:0000256" key="2">
    <source>
        <dbReference type="ARBA" id="ARBA00022664"/>
    </source>
</evidence>
<comment type="caution">
    <text evidence="12">The sequence shown here is derived from an EMBL/GenBank/DDBJ whole genome shotgun (WGS) entry which is preliminary data.</text>
</comment>
<feature type="compositionally biased region" description="Polar residues" evidence="9">
    <location>
        <begin position="82"/>
        <end position="91"/>
    </location>
</feature>
<dbReference type="GO" id="GO:0008380">
    <property type="term" value="P:RNA splicing"/>
    <property type="evidence" value="ECO:0007669"/>
    <property type="project" value="UniProtKB-KW"/>
</dbReference>
<dbReference type="Gene3D" id="3.40.50.300">
    <property type="entry name" value="P-loop containing nucleotide triphosphate hydrolases"/>
    <property type="match status" value="2"/>
</dbReference>
<feature type="domain" description="Helicase C-terminal" evidence="11">
    <location>
        <begin position="407"/>
        <end position="590"/>
    </location>
</feature>
<keyword evidence="13" id="KW-1185">Reference proteome</keyword>
<evidence type="ECO:0000313" key="12">
    <source>
        <dbReference type="EMBL" id="CAJ1401980.1"/>
    </source>
</evidence>
<evidence type="ECO:0000256" key="7">
    <source>
        <dbReference type="ARBA" id="ARBA00023187"/>
    </source>
</evidence>
<dbReference type="InterPro" id="IPR001650">
    <property type="entry name" value="Helicase_C-like"/>
</dbReference>
<dbReference type="InterPro" id="IPR049945">
    <property type="entry name" value="AAA_22"/>
</dbReference>
<sequence length="871" mass="100291">MEGQQSQQMSAEVLQQLYQSDMQQQLSPEQQAQQAQQMQQMQMQWQLLQQRMQEMREAGEQETEDQEEGQQNEQYEAGQYQDSAANAYQQDSGNQGQMSQQEMEMQYQMQNEGQEEWQESDQYDEDMQDQMQQQMQQQMQKQMQQQMQQRMQQQMQQQMMQEQMMQEQMMQEQPQSQYQEPPRANQNPLTGANYTPRFYHLLEKRQRLPAWAARQEFLRLMQEHQVLMLAGAPGSGKTTQLPQILLDAGYHVQDGQVRAICCVQPNPMATISAAMRICEELEVQVGTFVGHVTRFEDRTSGDTLLRFLTDEALFREALEDPLLERYSVIILDEVHQRSSETDVLMGILKMVMQRRQELKLLLLSSDSAAAKVQRFFEAPLLKVPTRAFPVAIFHTEEREERDYLKAAVRAAVQIHQSEPEGDVLLFLPHEEEIDVACQLLRKEAAHMPLGELQVRALYVGLPLMDVQRVFEPPQPIRNMQQQMQKQSRKIVVASSVAETAVCIDGITYVIDAGVEKQRVYNPRTRMEGQVVTPISKISAVQRSSLAGRSRPGKCFRLYPEKAQSEWPPCIQPEIKRSNLTTVVLMLKRLGFDDVVHFDFVDPPPPEALMRALQALNHLGCVDDNGNITEVGHQACRLPLDPQIAKMLIEAPRHRCSNEALSIAAMLCSLPVWLRPNDAFRAANEAKARFAHMDGDHLTLLNVFHAYKQQIQDGHDPSRFCAENFISIRAMRNAEIARDHLKKIMESIGLQMVSTDFQDKEYYPNIRRCLVSGFFMQVACLESEKRGAYSMLREGQEVVLHPSTSLGHRPEWLVFHELSLSSKVFIKTGTQIKPEWLLDLAPRGYFDPQKIAEKCSARGKLEKLLRRFSQEA</sequence>
<evidence type="ECO:0000256" key="8">
    <source>
        <dbReference type="ARBA" id="ARBA00047984"/>
    </source>
</evidence>
<gene>
    <name evidence="12" type="ORF">EVOR1521_LOCUS24981</name>
</gene>
<evidence type="ECO:0000259" key="10">
    <source>
        <dbReference type="PROSITE" id="PS51192"/>
    </source>
</evidence>
<keyword evidence="7" id="KW-0508">mRNA splicing</keyword>
<dbReference type="GO" id="GO:0005524">
    <property type="term" value="F:ATP binding"/>
    <property type="evidence" value="ECO:0007669"/>
    <property type="project" value="UniProtKB-KW"/>
</dbReference>
<dbReference type="Gene3D" id="1.20.120.1080">
    <property type="match status" value="1"/>
</dbReference>
<keyword evidence="4" id="KW-0378">Hydrolase</keyword>
<dbReference type="InterPro" id="IPR011709">
    <property type="entry name" value="DEAD-box_helicase_OB_fold"/>
</dbReference>
<dbReference type="SMART" id="SM00847">
    <property type="entry name" value="HA2"/>
    <property type="match status" value="1"/>
</dbReference>
<feature type="compositionally biased region" description="Low complexity" evidence="9">
    <location>
        <begin position="71"/>
        <end position="81"/>
    </location>
</feature>
<dbReference type="PANTHER" id="PTHR18934:SF109">
    <property type="entry name" value="ATP-DEPENDENT RNA HELICASE DHX15 HOMOLOG"/>
    <property type="match status" value="1"/>
</dbReference>
<dbReference type="InterPro" id="IPR048333">
    <property type="entry name" value="HA2_WH"/>
</dbReference>
<dbReference type="InterPro" id="IPR003593">
    <property type="entry name" value="AAA+_ATPase"/>
</dbReference>
<evidence type="ECO:0000256" key="3">
    <source>
        <dbReference type="ARBA" id="ARBA00022741"/>
    </source>
</evidence>
<dbReference type="PROSITE" id="PS51192">
    <property type="entry name" value="HELICASE_ATP_BIND_1"/>
    <property type="match status" value="1"/>
</dbReference>
<dbReference type="Pfam" id="PF07717">
    <property type="entry name" value="OB_NTP_bind"/>
    <property type="match status" value="1"/>
</dbReference>
<evidence type="ECO:0000256" key="6">
    <source>
        <dbReference type="ARBA" id="ARBA00022840"/>
    </source>
</evidence>
<dbReference type="GO" id="GO:0003723">
    <property type="term" value="F:RNA binding"/>
    <property type="evidence" value="ECO:0007669"/>
    <property type="project" value="TreeGrafter"/>
</dbReference>
<comment type="catalytic activity">
    <reaction evidence="8">
        <text>ATP + H2O = ADP + phosphate + H(+)</text>
        <dbReference type="Rhea" id="RHEA:13065"/>
        <dbReference type="ChEBI" id="CHEBI:15377"/>
        <dbReference type="ChEBI" id="CHEBI:15378"/>
        <dbReference type="ChEBI" id="CHEBI:30616"/>
        <dbReference type="ChEBI" id="CHEBI:43474"/>
        <dbReference type="ChEBI" id="CHEBI:456216"/>
        <dbReference type="EC" id="3.6.4.13"/>
    </reaction>
</comment>
<proteinExistence type="predicted"/>
<feature type="compositionally biased region" description="Acidic residues" evidence="9">
    <location>
        <begin position="60"/>
        <end position="70"/>
    </location>
</feature>
<evidence type="ECO:0000256" key="5">
    <source>
        <dbReference type="ARBA" id="ARBA00022806"/>
    </source>
</evidence>
<name>A0AA36J9A5_9DINO</name>
<dbReference type="GO" id="GO:0016887">
    <property type="term" value="F:ATP hydrolysis activity"/>
    <property type="evidence" value="ECO:0007669"/>
    <property type="project" value="InterPro"/>
</dbReference>
<dbReference type="Pfam" id="PF21010">
    <property type="entry name" value="HA2_C"/>
    <property type="match status" value="1"/>
</dbReference>
<evidence type="ECO:0000259" key="11">
    <source>
        <dbReference type="PROSITE" id="PS51194"/>
    </source>
</evidence>
<dbReference type="SUPFAM" id="SSF52540">
    <property type="entry name" value="P-loop containing nucleoside triphosphate hydrolases"/>
    <property type="match status" value="1"/>
</dbReference>
<feature type="domain" description="Helicase ATP-binding" evidence="10">
    <location>
        <begin position="218"/>
        <end position="364"/>
    </location>
</feature>
<protein>
    <recommendedName>
        <fullName evidence="1">RNA helicase</fullName>
        <ecNumber evidence="1">3.6.4.13</ecNumber>
    </recommendedName>
</protein>
<dbReference type="GO" id="GO:0003724">
    <property type="term" value="F:RNA helicase activity"/>
    <property type="evidence" value="ECO:0007669"/>
    <property type="project" value="UniProtKB-EC"/>
</dbReference>
<feature type="region of interest" description="Disordered" evidence="9">
    <location>
        <begin position="20"/>
        <end position="132"/>
    </location>
</feature>
<keyword evidence="2" id="KW-0507">mRNA processing</keyword>
<evidence type="ECO:0000313" key="13">
    <source>
        <dbReference type="Proteomes" id="UP001178507"/>
    </source>
</evidence>
<dbReference type="SMART" id="SM00487">
    <property type="entry name" value="DEXDc"/>
    <property type="match status" value="1"/>
</dbReference>
<evidence type="ECO:0000256" key="9">
    <source>
        <dbReference type="SAM" id="MobiDB-lite"/>
    </source>
</evidence>
<accession>A0AA36J9A5</accession>
<dbReference type="GO" id="GO:0006397">
    <property type="term" value="P:mRNA processing"/>
    <property type="evidence" value="ECO:0007669"/>
    <property type="project" value="UniProtKB-KW"/>
</dbReference>
<dbReference type="InterPro" id="IPR007502">
    <property type="entry name" value="Helicase-assoc_dom"/>
</dbReference>
<feature type="compositionally biased region" description="Low complexity" evidence="9">
    <location>
        <begin position="92"/>
        <end position="112"/>
    </location>
</feature>
<dbReference type="CDD" id="cd18791">
    <property type="entry name" value="SF2_C_RHA"/>
    <property type="match status" value="1"/>
</dbReference>
<dbReference type="EMBL" id="CAUJNA010003436">
    <property type="protein sequence ID" value="CAJ1401980.1"/>
    <property type="molecule type" value="Genomic_DNA"/>
</dbReference>
<dbReference type="InterPro" id="IPR014001">
    <property type="entry name" value="Helicase_ATP-bd"/>
</dbReference>
<dbReference type="PANTHER" id="PTHR18934">
    <property type="entry name" value="ATP-DEPENDENT RNA HELICASE"/>
    <property type="match status" value="1"/>
</dbReference>
<feature type="compositionally biased region" description="Acidic residues" evidence="9">
    <location>
        <begin position="113"/>
        <end position="128"/>
    </location>
</feature>
<organism evidence="12 13">
    <name type="scientific">Effrenium voratum</name>
    <dbReference type="NCBI Taxonomy" id="2562239"/>
    <lineage>
        <taxon>Eukaryota</taxon>
        <taxon>Sar</taxon>
        <taxon>Alveolata</taxon>
        <taxon>Dinophyceae</taxon>
        <taxon>Suessiales</taxon>
        <taxon>Symbiodiniaceae</taxon>
        <taxon>Effrenium</taxon>
    </lineage>
</organism>
<dbReference type="Pfam" id="PF04408">
    <property type="entry name" value="WHD_HA2"/>
    <property type="match status" value="1"/>
</dbReference>
<dbReference type="EC" id="3.6.4.13" evidence="1"/>
<dbReference type="SMART" id="SM00382">
    <property type="entry name" value="AAA"/>
    <property type="match status" value="1"/>
</dbReference>
<dbReference type="InterPro" id="IPR027417">
    <property type="entry name" value="P-loop_NTPase"/>
</dbReference>
<dbReference type="Proteomes" id="UP001178507">
    <property type="component" value="Unassembled WGS sequence"/>
</dbReference>
<keyword evidence="3" id="KW-0547">Nucleotide-binding</keyword>
<evidence type="ECO:0000256" key="4">
    <source>
        <dbReference type="ARBA" id="ARBA00022801"/>
    </source>
</evidence>
<reference evidence="12" key="1">
    <citation type="submission" date="2023-08" db="EMBL/GenBank/DDBJ databases">
        <authorList>
            <person name="Chen Y."/>
            <person name="Shah S."/>
            <person name="Dougan E. K."/>
            <person name="Thang M."/>
            <person name="Chan C."/>
        </authorList>
    </citation>
    <scope>NUCLEOTIDE SEQUENCE</scope>
</reference>
<evidence type="ECO:0000256" key="1">
    <source>
        <dbReference type="ARBA" id="ARBA00012552"/>
    </source>
</evidence>
<feature type="compositionally biased region" description="Low complexity" evidence="9">
    <location>
        <begin position="20"/>
        <end position="52"/>
    </location>
</feature>
<dbReference type="PROSITE" id="PS51194">
    <property type="entry name" value="HELICASE_CTER"/>
    <property type="match status" value="1"/>
</dbReference>
<keyword evidence="6" id="KW-0067">ATP-binding</keyword>
<dbReference type="Pfam" id="PF13401">
    <property type="entry name" value="AAA_22"/>
    <property type="match status" value="1"/>
</dbReference>
<dbReference type="AlphaFoldDB" id="A0AA36J9A5"/>